<protein>
    <recommendedName>
        <fullName evidence="1">DUF7662 domain-containing protein</fullName>
    </recommendedName>
</protein>
<accession>A0A8J3X6H6</accession>
<sequence>MSEQRAKITVDVAGWPPIKNEATSLLAAGHRQSARVHALLDATGTAAQRVGWVPVTADIALDLVVRGPGRPPGDATNFLGGIGDVLQDKTAGRNLDLTHLGDLSTVALYRDDRQIRQISYREEPAAEPSYSVRITVLDAAEPVATTVGPWQKAEAEESANARGRRVIAALAAKGVQLGFTVAHEYPVQGGRLDLVWLMPTLSALPGAPGEVPIVGFEIESSWRTRKHLKGDYLNLHDLGAALGALVLLGDGADVEATRRFAETLVDRPGPRVLVWSEQDVETLVRGGQIADRTPTLSVTEPRPEPPAGRHVGKFQALWDWLRDQASDRVAVTFSEIEEVIGMPLPPSCRKHPAHWSSYDGSTIARAIQDAGWVATRVNLRDQTAVFERRTAARAARR</sequence>
<comment type="caution">
    <text evidence="2">The sequence shown here is derived from an EMBL/GenBank/DDBJ whole genome shotgun (WGS) entry which is preliminary data.</text>
</comment>
<gene>
    <name evidence="2" type="ORF">Pme01_53100</name>
</gene>
<evidence type="ECO:0000313" key="2">
    <source>
        <dbReference type="EMBL" id="GII25713.1"/>
    </source>
</evidence>
<reference evidence="2" key="1">
    <citation type="submission" date="2021-01" db="EMBL/GenBank/DDBJ databases">
        <title>Whole genome shotgun sequence of Planosporangium mesophilum NBRC 109066.</title>
        <authorList>
            <person name="Komaki H."/>
            <person name="Tamura T."/>
        </authorList>
    </citation>
    <scope>NUCLEOTIDE SEQUENCE</scope>
    <source>
        <strain evidence="2">NBRC 109066</strain>
    </source>
</reference>
<evidence type="ECO:0000259" key="1">
    <source>
        <dbReference type="Pfam" id="PF24698"/>
    </source>
</evidence>
<organism evidence="2 3">
    <name type="scientific">Planosporangium mesophilum</name>
    <dbReference type="NCBI Taxonomy" id="689768"/>
    <lineage>
        <taxon>Bacteria</taxon>
        <taxon>Bacillati</taxon>
        <taxon>Actinomycetota</taxon>
        <taxon>Actinomycetes</taxon>
        <taxon>Micromonosporales</taxon>
        <taxon>Micromonosporaceae</taxon>
        <taxon>Planosporangium</taxon>
    </lineage>
</organism>
<evidence type="ECO:0000313" key="3">
    <source>
        <dbReference type="Proteomes" id="UP000599074"/>
    </source>
</evidence>
<dbReference type="AlphaFoldDB" id="A0A8J3X6H6"/>
<dbReference type="EMBL" id="BOON01000057">
    <property type="protein sequence ID" value="GII25713.1"/>
    <property type="molecule type" value="Genomic_DNA"/>
</dbReference>
<dbReference type="Pfam" id="PF24698">
    <property type="entry name" value="DUF7662"/>
    <property type="match status" value="1"/>
</dbReference>
<dbReference type="Proteomes" id="UP000599074">
    <property type="component" value="Unassembled WGS sequence"/>
</dbReference>
<name>A0A8J3X6H6_9ACTN</name>
<keyword evidence="3" id="KW-1185">Reference proteome</keyword>
<dbReference type="InterPro" id="IPR056079">
    <property type="entry name" value="DUF7662"/>
</dbReference>
<feature type="domain" description="DUF7662" evidence="1">
    <location>
        <begin position="314"/>
        <end position="388"/>
    </location>
</feature>
<proteinExistence type="predicted"/>